<gene>
    <name evidence="2" type="ordered locus">AM1_2725</name>
</gene>
<dbReference type="Gene3D" id="1.25.40.620">
    <property type="match status" value="1"/>
</dbReference>
<feature type="domain" description="NACHT" evidence="1">
    <location>
        <begin position="187"/>
        <end position="322"/>
    </location>
</feature>
<dbReference type="SUPFAM" id="SSF140869">
    <property type="entry name" value="GUN4-like"/>
    <property type="match status" value="1"/>
</dbReference>
<dbReference type="InterPro" id="IPR037215">
    <property type="entry name" value="GUN4-like_sf"/>
</dbReference>
<dbReference type="AlphaFoldDB" id="B0C841"/>
<dbReference type="KEGG" id="amr:AM1_2725"/>
<dbReference type="InterPro" id="IPR008629">
    <property type="entry name" value="GUN4-like"/>
</dbReference>
<dbReference type="GO" id="GO:0046906">
    <property type="term" value="F:tetrapyrrole binding"/>
    <property type="evidence" value="ECO:0007669"/>
    <property type="project" value="TreeGrafter"/>
</dbReference>
<dbReference type="OrthoDB" id="135105at2"/>
<dbReference type="RefSeq" id="WP_012163172.1">
    <property type="nucleotide sequence ID" value="NC_009925.1"/>
</dbReference>
<accession>B0C841</accession>
<dbReference type="STRING" id="329726.AM1_2725"/>
<keyword evidence="3" id="KW-1185">Reference proteome</keyword>
<dbReference type="Gene3D" id="1.10.10.1770">
    <property type="entry name" value="Gun4-like"/>
    <property type="match status" value="1"/>
</dbReference>
<dbReference type="Gene3D" id="3.40.50.300">
    <property type="entry name" value="P-loop containing nucleotide triphosphate hydrolases"/>
    <property type="match status" value="1"/>
</dbReference>
<dbReference type="PROSITE" id="PS50837">
    <property type="entry name" value="NACHT"/>
    <property type="match status" value="1"/>
</dbReference>
<dbReference type="EMBL" id="CP000828">
    <property type="protein sequence ID" value="ABW27725.1"/>
    <property type="molecule type" value="Genomic_DNA"/>
</dbReference>
<evidence type="ECO:0000259" key="1">
    <source>
        <dbReference type="PROSITE" id="PS50837"/>
    </source>
</evidence>
<dbReference type="eggNOG" id="COG5635">
    <property type="taxonomic scope" value="Bacteria"/>
</dbReference>
<dbReference type="Pfam" id="PF05729">
    <property type="entry name" value="NACHT"/>
    <property type="match status" value="1"/>
</dbReference>
<protein>
    <recommendedName>
        <fullName evidence="1">NACHT domain-containing protein</fullName>
    </recommendedName>
</protein>
<dbReference type="InterPro" id="IPR007111">
    <property type="entry name" value="NACHT_NTPase"/>
</dbReference>
<dbReference type="SUPFAM" id="SSF52540">
    <property type="entry name" value="P-loop containing nucleoside triphosphate hydrolases"/>
    <property type="match status" value="1"/>
</dbReference>
<dbReference type="CDD" id="cd16383">
    <property type="entry name" value="GUN4"/>
    <property type="match status" value="1"/>
</dbReference>
<dbReference type="InterPro" id="IPR027417">
    <property type="entry name" value="P-loop_NTPase"/>
</dbReference>
<organism evidence="2 3">
    <name type="scientific">Acaryochloris marina (strain MBIC 11017)</name>
    <dbReference type="NCBI Taxonomy" id="329726"/>
    <lineage>
        <taxon>Bacteria</taxon>
        <taxon>Bacillati</taxon>
        <taxon>Cyanobacteriota</taxon>
        <taxon>Cyanophyceae</taxon>
        <taxon>Acaryochloridales</taxon>
        <taxon>Acaryochloridaceae</taxon>
        <taxon>Acaryochloris</taxon>
    </lineage>
</organism>
<proteinExistence type="predicted"/>
<dbReference type="PANTHER" id="PTHR34800">
    <property type="entry name" value="TETRAPYRROLE-BINDING PROTEIN, CHLOROPLASTIC"/>
    <property type="match status" value="1"/>
</dbReference>
<dbReference type="HOGENOM" id="CLU_009233_0_0_3"/>
<dbReference type="PANTHER" id="PTHR34800:SF1">
    <property type="entry name" value="TETRAPYRROLE-BINDING PROTEIN, CHLOROPLASTIC"/>
    <property type="match status" value="1"/>
</dbReference>
<evidence type="ECO:0000313" key="2">
    <source>
        <dbReference type="EMBL" id="ABW27725.1"/>
    </source>
</evidence>
<dbReference type="Pfam" id="PF05419">
    <property type="entry name" value="GUN4"/>
    <property type="match status" value="1"/>
</dbReference>
<name>B0C841_ACAM1</name>
<dbReference type="Proteomes" id="UP000000268">
    <property type="component" value="Chromosome"/>
</dbReference>
<evidence type="ECO:0000313" key="3">
    <source>
        <dbReference type="Proteomes" id="UP000000268"/>
    </source>
</evidence>
<sequence length="766" mass="87556">MTKTDKPTSKPKAKVSLSDQIADVVVKAVRTGGVTVGGAGAFWSLFKDSDIPKALASGVIGLGISYGASLLNPVHKGNQDRLTKAGEAANKAIDHGIAKVSGVEEQYYRCQAWACRRQKSEGVVQHDGIFMPLLEEIYVPLELDASSLPAGWRKFPEQHLEKSARDGVCGHKIWDLLGKTDQELTFRQIVVLAWGGYGKTTLLKHIAHTYGMDQQGKYGVPRRVPFLLVLRKHRDRLAQEQPPTLLELIKNHHIPDLPDSDKLADLPEDWVQKQLRQGKAVVMLDGFDEVASGQRPAVARWINDQMRHYSKSVFIVTSRPKAYNEQEPADRLELSTRLWVQDFNESQRRDFVEHWYLCQERYARGGDTTPDVQKDAQDAAEELLTQIEARQELKDLAKNPLLLNMIVTFHRRFPGMELPKRRVELYREICILQLRDRPGARKLETCLINCEAQLILQRLALSMMEAHEERLDRSVLVDCIDTYLAQQQETVQSKDFLAQVVQISELLVEREPGEFEFAHLSLQEYLAAKQIAEGKQEAFLYEHLKNDWWKQTILLYASQVNPTPLIREALHQEAIDLAYTIQQDTTKRLDLTADELAAFQQLTPQVENSRYATLEQLLKNQQWYEADQETYRLMITTVGKEDGQLLSENDLKTFPCEDLQMVDQLWVQYSKGKWGFSVQKKIWEECGSPTIYNDKWEKFGDRVGWRSNGNWRAYPDLTFDINKTLPGEFPAVVLSVGRGGGHWLVGWATFLAQRLVDCSTRQSREL</sequence>
<reference evidence="2 3" key="1">
    <citation type="journal article" date="2008" name="Proc. Natl. Acad. Sci. U.S.A.">
        <title>Niche adaptation and genome expansion in the chlorophyll d-producing cyanobacterium Acaryochloris marina.</title>
        <authorList>
            <person name="Swingley W.D."/>
            <person name="Chen M."/>
            <person name="Cheung P.C."/>
            <person name="Conrad A.L."/>
            <person name="Dejesa L.C."/>
            <person name="Hao J."/>
            <person name="Honchak B.M."/>
            <person name="Karbach L.E."/>
            <person name="Kurdoglu A."/>
            <person name="Lahiri S."/>
            <person name="Mastrian S.D."/>
            <person name="Miyashita H."/>
            <person name="Page L."/>
            <person name="Ramakrishna P."/>
            <person name="Satoh S."/>
            <person name="Sattley W.M."/>
            <person name="Shimada Y."/>
            <person name="Taylor H.L."/>
            <person name="Tomo T."/>
            <person name="Tsuchiya T."/>
            <person name="Wang Z.T."/>
            <person name="Raymond J."/>
            <person name="Mimuro M."/>
            <person name="Blankenship R.E."/>
            <person name="Touchman J.W."/>
        </authorList>
    </citation>
    <scope>NUCLEOTIDE SEQUENCE [LARGE SCALE GENOMIC DNA]</scope>
    <source>
        <strain evidence="3">MBIC 11017</strain>
    </source>
</reference>